<feature type="compositionally biased region" description="Low complexity" evidence="3">
    <location>
        <begin position="22"/>
        <end position="42"/>
    </location>
</feature>
<evidence type="ECO:0000259" key="4">
    <source>
        <dbReference type="SMART" id="SM00385"/>
    </source>
</evidence>
<feature type="compositionally biased region" description="Pro residues" evidence="3">
    <location>
        <begin position="1"/>
        <end position="11"/>
    </location>
</feature>
<dbReference type="EMBL" id="JAFCMP010000172">
    <property type="protein sequence ID" value="KAG5184255.1"/>
    <property type="molecule type" value="Genomic_DNA"/>
</dbReference>
<dbReference type="Pfam" id="PF00134">
    <property type="entry name" value="Cyclin_N"/>
    <property type="match status" value="1"/>
</dbReference>
<dbReference type="OrthoDB" id="2013528at2759"/>
<feature type="region of interest" description="Disordered" evidence="3">
    <location>
        <begin position="1"/>
        <end position="77"/>
    </location>
</feature>
<evidence type="ECO:0000313" key="6">
    <source>
        <dbReference type="Proteomes" id="UP000664859"/>
    </source>
</evidence>
<comment type="caution">
    <text evidence="5">The sequence shown here is derived from an EMBL/GenBank/DDBJ whole genome shotgun (WGS) entry which is preliminary data.</text>
</comment>
<evidence type="ECO:0000256" key="1">
    <source>
        <dbReference type="ARBA" id="ARBA00023127"/>
    </source>
</evidence>
<dbReference type="InterPro" id="IPR004367">
    <property type="entry name" value="Cyclin_C-dom"/>
</dbReference>
<dbReference type="Pfam" id="PF02984">
    <property type="entry name" value="Cyclin_C"/>
    <property type="match status" value="1"/>
</dbReference>
<keyword evidence="6" id="KW-1185">Reference proteome</keyword>
<dbReference type="Proteomes" id="UP000664859">
    <property type="component" value="Unassembled WGS sequence"/>
</dbReference>
<organism evidence="5 6">
    <name type="scientific">Tribonema minus</name>
    <dbReference type="NCBI Taxonomy" id="303371"/>
    <lineage>
        <taxon>Eukaryota</taxon>
        <taxon>Sar</taxon>
        <taxon>Stramenopiles</taxon>
        <taxon>Ochrophyta</taxon>
        <taxon>PX clade</taxon>
        <taxon>Xanthophyceae</taxon>
        <taxon>Tribonematales</taxon>
        <taxon>Tribonemataceae</taxon>
        <taxon>Tribonema</taxon>
    </lineage>
</organism>
<protein>
    <recommendedName>
        <fullName evidence="4">Cyclin-like domain-containing protein</fullName>
    </recommendedName>
</protein>
<gene>
    <name evidence="5" type="ORF">JKP88DRAFT_315336</name>
</gene>
<evidence type="ECO:0000256" key="2">
    <source>
        <dbReference type="RuleBase" id="RU000383"/>
    </source>
</evidence>
<dbReference type="PANTHER" id="PTHR10177">
    <property type="entry name" value="CYCLINS"/>
    <property type="match status" value="1"/>
</dbReference>
<evidence type="ECO:0000256" key="3">
    <source>
        <dbReference type="SAM" id="MobiDB-lite"/>
    </source>
</evidence>
<proteinExistence type="inferred from homology"/>
<dbReference type="InterPro" id="IPR036915">
    <property type="entry name" value="Cyclin-like_sf"/>
</dbReference>
<dbReference type="InterPro" id="IPR006671">
    <property type="entry name" value="Cyclin_N"/>
</dbReference>
<dbReference type="AlphaFoldDB" id="A0A836CF67"/>
<name>A0A836CF67_9STRA</name>
<sequence>MQPCCRMPPPLHCKERSSRMPSSDATWSLSSDSTQSSKGDYSFRSNPGASRDTDHGQLTPPPPSTPQSQERQAASRPVCTAKFSQLRRWETNSSVPLDFLSRHPYLEAGIRSAIVGWILQAQQALGLRPETLFLATSLIDRGLGATPRSAALTKDRYLLLAIAALHVAAKYEEVRPPGLRRLLATAGDRCGPAEALSAELALLHTVGFRVGAPTVLTFLSCCLGILDPKPCAQVATLCGNVAERLLLETEAVAMHLPSELACAAVAAACRAIDMDTYATTWQWQLRAWGGEAAVSPPPRACALVQRLLWHAARGGPLLPQPQQKRVLPLPAPPQPQPQLRYAVTSCYRSSAVNGAAAGHWWAHGGAGGSGGGGHERFCGGGGSGVGAVVSLPQTCAYASEPTALMMPLVLPQQPAVLLVPPLHAYGCPVASYRYVFSTLHT</sequence>
<dbReference type="SMART" id="SM00385">
    <property type="entry name" value="CYCLIN"/>
    <property type="match status" value="1"/>
</dbReference>
<accession>A0A836CF67</accession>
<dbReference type="SUPFAM" id="SSF47954">
    <property type="entry name" value="Cyclin-like"/>
    <property type="match status" value="2"/>
</dbReference>
<reference evidence="5" key="1">
    <citation type="submission" date="2021-02" db="EMBL/GenBank/DDBJ databases">
        <title>First Annotated Genome of the Yellow-green Alga Tribonema minus.</title>
        <authorList>
            <person name="Mahan K.M."/>
        </authorList>
    </citation>
    <scope>NUCLEOTIDE SEQUENCE</scope>
    <source>
        <strain evidence="5">UTEX B ZZ1240</strain>
    </source>
</reference>
<feature type="domain" description="Cyclin-like" evidence="4">
    <location>
        <begin position="116"/>
        <end position="204"/>
    </location>
</feature>
<evidence type="ECO:0000313" key="5">
    <source>
        <dbReference type="EMBL" id="KAG5184255.1"/>
    </source>
</evidence>
<keyword evidence="1 2" id="KW-0195">Cyclin</keyword>
<dbReference type="Gene3D" id="1.10.472.10">
    <property type="entry name" value="Cyclin-like"/>
    <property type="match status" value="2"/>
</dbReference>
<dbReference type="InterPro" id="IPR039361">
    <property type="entry name" value="Cyclin"/>
</dbReference>
<comment type="similarity">
    <text evidence="2">Belongs to the cyclin family.</text>
</comment>
<dbReference type="InterPro" id="IPR013763">
    <property type="entry name" value="Cyclin-like_dom"/>
</dbReference>